<proteinExistence type="predicted"/>
<keyword evidence="8" id="KW-1185">Reference proteome</keyword>
<dbReference type="PANTHER" id="PTHR23514">
    <property type="entry name" value="BYPASS OF STOP CODON PROTEIN 6"/>
    <property type="match status" value="1"/>
</dbReference>
<feature type="domain" description="Major facilitator superfamily (MFS) profile" evidence="6">
    <location>
        <begin position="16"/>
        <end position="405"/>
    </location>
</feature>
<evidence type="ECO:0000256" key="5">
    <source>
        <dbReference type="SAM" id="Phobius"/>
    </source>
</evidence>
<feature type="transmembrane region" description="Helical" evidence="5">
    <location>
        <begin position="170"/>
        <end position="191"/>
    </location>
</feature>
<dbReference type="InterPro" id="IPR051788">
    <property type="entry name" value="MFS_Transporter"/>
</dbReference>
<dbReference type="EMBL" id="JAUZMY010000018">
    <property type="protein sequence ID" value="MEE2039281.1"/>
    <property type="molecule type" value="Genomic_DNA"/>
</dbReference>
<dbReference type="PANTHER" id="PTHR23514:SF13">
    <property type="entry name" value="INNER MEMBRANE PROTEIN YBJJ"/>
    <property type="match status" value="1"/>
</dbReference>
<dbReference type="SUPFAM" id="SSF103473">
    <property type="entry name" value="MFS general substrate transporter"/>
    <property type="match status" value="1"/>
</dbReference>
<feature type="transmembrane region" description="Helical" evidence="5">
    <location>
        <begin position="20"/>
        <end position="38"/>
    </location>
</feature>
<dbReference type="CDD" id="cd17393">
    <property type="entry name" value="MFS_MosC_like"/>
    <property type="match status" value="1"/>
</dbReference>
<dbReference type="RefSeq" id="WP_330093055.1">
    <property type="nucleotide sequence ID" value="NZ_JAUZMY010000018.1"/>
</dbReference>
<feature type="transmembrane region" description="Helical" evidence="5">
    <location>
        <begin position="318"/>
        <end position="337"/>
    </location>
</feature>
<comment type="subcellular location">
    <subcellularLocation>
        <location evidence="1">Cell membrane</location>
        <topology evidence="1">Multi-pass membrane protein</topology>
    </subcellularLocation>
</comment>
<dbReference type="InterPro" id="IPR011701">
    <property type="entry name" value="MFS"/>
</dbReference>
<feature type="transmembrane region" description="Helical" evidence="5">
    <location>
        <begin position="382"/>
        <end position="400"/>
    </location>
</feature>
<dbReference type="PROSITE" id="PS50850">
    <property type="entry name" value="MFS"/>
    <property type="match status" value="1"/>
</dbReference>
<keyword evidence="4 5" id="KW-0472">Membrane</keyword>
<accession>A0ABU7KAL1</accession>
<name>A0ABU7KAL1_9ACTN</name>
<evidence type="ECO:0000313" key="7">
    <source>
        <dbReference type="EMBL" id="MEE2039281.1"/>
    </source>
</evidence>
<feature type="transmembrane region" description="Helical" evidence="5">
    <location>
        <begin position="349"/>
        <end position="370"/>
    </location>
</feature>
<protein>
    <submittedName>
        <fullName evidence="7">MFS transporter</fullName>
    </submittedName>
</protein>
<organism evidence="7 8">
    <name type="scientific">Nocardiopsis codii</name>
    <dbReference type="NCBI Taxonomy" id="3065942"/>
    <lineage>
        <taxon>Bacteria</taxon>
        <taxon>Bacillati</taxon>
        <taxon>Actinomycetota</taxon>
        <taxon>Actinomycetes</taxon>
        <taxon>Streptosporangiales</taxon>
        <taxon>Nocardiopsidaceae</taxon>
        <taxon>Nocardiopsis</taxon>
    </lineage>
</organism>
<evidence type="ECO:0000256" key="4">
    <source>
        <dbReference type="ARBA" id="ARBA00023136"/>
    </source>
</evidence>
<keyword evidence="3 5" id="KW-1133">Transmembrane helix</keyword>
<evidence type="ECO:0000256" key="3">
    <source>
        <dbReference type="ARBA" id="ARBA00022989"/>
    </source>
</evidence>
<evidence type="ECO:0000256" key="2">
    <source>
        <dbReference type="ARBA" id="ARBA00022692"/>
    </source>
</evidence>
<feature type="transmembrane region" description="Helical" evidence="5">
    <location>
        <begin position="50"/>
        <end position="73"/>
    </location>
</feature>
<dbReference type="Proteomes" id="UP001356095">
    <property type="component" value="Unassembled WGS sequence"/>
</dbReference>
<feature type="transmembrane region" description="Helical" evidence="5">
    <location>
        <begin position="293"/>
        <end position="312"/>
    </location>
</feature>
<dbReference type="Gene3D" id="1.20.1250.20">
    <property type="entry name" value="MFS general substrate transporter like domains"/>
    <property type="match status" value="2"/>
</dbReference>
<feature type="transmembrane region" description="Helical" evidence="5">
    <location>
        <begin position="223"/>
        <end position="241"/>
    </location>
</feature>
<feature type="transmembrane region" description="Helical" evidence="5">
    <location>
        <begin position="261"/>
        <end position="281"/>
    </location>
</feature>
<feature type="transmembrane region" description="Helical" evidence="5">
    <location>
        <begin position="80"/>
        <end position="97"/>
    </location>
</feature>
<gene>
    <name evidence="7" type="ORF">Q8791_18860</name>
</gene>
<comment type="caution">
    <text evidence="7">The sequence shown here is derived from an EMBL/GenBank/DDBJ whole genome shotgun (WGS) entry which is preliminary data.</text>
</comment>
<evidence type="ECO:0000313" key="8">
    <source>
        <dbReference type="Proteomes" id="UP001356095"/>
    </source>
</evidence>
<sequence length="406" mass="41344">MILQETAGPDVRDRRARMAVGALFFTNGALFANLVPRFPQIKADLELGAAAYGLAVAAFPAGAIAAGLTAAVLIRRFGSARVAVLGTLATGLGTWAAAFAPGFWVFAAALLVAGAMDSLTDVGQNAHALRVQRRYGRSILNNFHAVWSIGAVTGGTMAAGAIALEIPRQIHLGLSAALFSAVALFALRWCLPGPDTPGVEENTVATPRELSDQAVDTARTRTWVVWTLAALVLLAISGTVVEDAGSSWAAVYLSGSLHAPAAVAAAGFIALVGAQFVGRLVGDRCVDRFGQRAVARAGGLLTAVGMGLALAFPSVPGTIAGFAVAGLGVATLVPAAMHAADELPGLRPGTGLTVVSWLMRLGFLLSPPLVGLVAEASSIRTGLALVPIAGVVTILLAGVLSSRPRP</sequence>
<reference evidence="7 8" key="1">
    <citation type="submission" date="2023-08" db="EMBL/GenBank/DDBJ databases">
        <authorList>
            <person name="Girao M."/>
            <person name="Carvalho M.F."/>
        </authorList>
    </citation>
    <scope>NUCLEOTIDE SEQUENCE [LARGE SCALE GENOMIC DNA]</scope>
    <source>
        <strain evidence="7 8">CT-R113</strain>
    </source>
</reference>
<dbReference type="Pfam" id="PF07690">
    <property type="entry name" value="MFS_1"/>
    <property type="match status" value="1"/>
</dbReference>
<evidence type="ECO:0000259" key="6">
    <source>
        <dbReference type="PROSITE" id="PS50850"/>
    </source>
</evidence>
<evidence type="ECO:0000256" key="1">
    <source>
        <dbReference type="ARBA" id="ARBA00004651"/>
    </source>
</evidence>
<dbReference type="InterPro" id="IPR020846">
    <property type="entry name" value="MFS_dom"/>
</dbReference>
<feature type="transmembrane region" description="Helical" evidence="5">
    <location>
        <begin position="143"/>
        <end position="164"/>
    </location>
</feature>
<dbReference type="InterPro" id="IPR036259">
    <property type="entry name" value="MFS_trans_sf"/>
</dbReference>
<feature type="transmembrane region" description="Helical" evidence="5">
    <location>
        <begin position="103"/>
        <end position="122"/>
    </location>
</feature>
<keyword evidence="2 5" id="KW-0812">Transmembrane</keyword>